<name>A0AAV9MI45_9SOLN</name>
<accession>A0AAV9MI45</accession>
<gene>
    <name evidence="1" type="ORF">R3W88_001205</name>
</gene>
<evidence type="ECO:0000313" key="2">
    <source>
        <dbReference type="Proteomes" id="UP001311915"/>
    </source>
</evidence>
<sequence length="77" mass="9248">MNFNYFITIEGITFHLDSPKKKVERKTPFYCLVKPRQITQRIIYTYTPCRVSEPPLRMLLKRFEGRRLFMSSSESIV</sequence>
<protein>
    <submittedName>
        <fullName evidence="1">Uncharacterized protein</fullName>
    </submittedName>
</protein>
<organism evidence="1 2">
    <name type="scientific">Solanum pinnatisectum</name>
    <name type="common">tansyleaf nightshade</name>
    <dbReference type="NCBI Taxonomy" id="50273"/>
    <lineage>
        <taxon>Eukaryota</taxon>
        <taxon>Viridiplantae</taxon>
        <taxon>Streptophyta</taxon>
        <taxon>Embryophyta</taxon>
        <taxon>Tracheophyta</taxon>
        <taxon>Spermatophyta</taxon>
        <taxon>Magnoliopsida</taxon>
        <taxon>eudicotyledons</taxon>
        <taxon>Gunneridae</taxon>
        <taxon>Pentapetalae</taxon>
        <taxon>asterids</taxon>
        <taxon>lamiids</taxon>
        <taxon>Solanales</taxon>
        <taxon>Solanaceae</taxon>
        <taxon>Solanoideae</taxon>
        <taxon>Solaneae</taxon>
        <taxon>Solanum</taxon>
    </lineage>
</organism>
<reference evidence="1 2" key="1">
    <citation type="submission" date="2023-10" db="EMBL/GenBank/DDBJ databases">
        <title>Genome-Wide Identification Analysis in wild type Solanum Pinnatisectum Reveals Some Genes Defensing Phytophthora Infestans.</title>
        <authorList>
            <person name="Sun C."/>
        </authorList>
    </citation>
    <scope>NUCLEOTIDE SEQUENCE [LARGE SCALE GENOMIC DNA]</scope>
    <source>
        <strain evidence="1">LQN</strain>
        <tissue evidence="1">Leaf</tissue>
    </source>
</reference>
<comment type="caution">
    <text evidence="1">The sequence shown here is derived from an EMBL/GenBank/DDBJ whole genome shotgun (WGS) entry which is preliminary data.</text>
</comment>
<evidence type="ECO:0000313" key="1">
    <source>
        <dbReference type="EMBL" id="KAK4737508.1"/>
    </source>
</evidence>
<dbReference type="EMBL" id="JAWPEI010000001">
    <property type="protein sequence ID" value="KAK4737508.1"/>
    <property type="molecule type" value="Genomic_DNA"/>
</dbReference>
<proteinExistence type="predicted"/>
<dbReference type="AlphaFoldDB" id="A0AAV9MI45"/>
<dbReference type="Proteomes" id="UP001311915">
    <property type="component" value="Unassembled WGS sequence"/>
</dbReference>
<keyword evidence="2" id="KW-1185">Reference proteome</keyword>